<evidence type="ECO:0000256" key="1">
    <source>
        <dbReference type="ARBA" id="ARBA00093770"/>
    </source>
</evidence>
<dbReference type="Proteomes" id="UP000297031">
    <property type="component" value="Chromosome"/>
</dbReference>
<dbReference type="EMBL" id="CP039393">
    <property type="protein sequence ID" value="QCD35699.1"/>
    <property type="molecule type" value="Genomic_DNA"/>
</dbReference>
<proteinExistence type="inferred from homology"/>
<comment type="similarity">
    <text evidence="1">Belongs to the Rv0495c family.</text>
</comment>
<dbReference type="Pfam" id="PF11307">
    <property type="entry name" value="DUF3109"/>
    <property type="match status" value="1"/>
</dbReference>
<dbReference type="InterPro" id="IPR021458">
    <property type="entry name" value="Rv0495c"/>
</dbReference>
<dbReference type="AlphaFoldDB" id="A0A4P7VPZ4"/>
<sequence>MLQIKDTLVTLDLAEQYFCCDLDKCLGECCIEGDAGAPITQEEYKKLEEILPVIHDDLTPAAQREIAERGVGYVDEEGDLVTTIVDGRNCVFTCYGPGGMCQCAIEKAYREGRISDFRKPASCYLYPVRITKYPSFTAVNYHRWKICRCAEVLGKKEGIRLYKFLKEPLTSYFGREWYEELATACEAYLEQYGSGDNQ</sequence>
<evidence type="ECO:0000313" key="3">
    <source>
        <dbReference type="Proteomes" id="UP000297031"/>
    </source>
</evidence>
<organism evidence="2 3">
    <name type="scientific">Muribaculum gordoncarteri</name>
    <dbReference type="NCBI Taxonomy" id="2530390"/>
    <lineage>
        <taxon>Bacteria</taxon>
        <taxon>Pseudomonadati</taxon>
        <taxon>Bacteroidota</taxon>
        <taxon>Bacteroidia</taxon>
        <taxon>Bacteroidales</taxon>
        <taxon>Muribaculaceae</taxon>
        <taxon>Muribaculum</taxon>
    </lineage>
</organism>
<dbReference type="KEGG" id="mgod:E7746_07250"/>
<name>A0A4P7VPZ4_9BACT</name>
<dbReference type="OrthoDB" id="597501at2"/>
<accession>A0A4P7VPZ4</accession>
<keyword evidence="3" id="KW-1185">Reference proteome</keyword>
<evidence type="ECO:0000313" key="2">
    <source>
        <dbReference type="EMBL" id="QCD35699.1"/>
    </source>
</evidence>
<dbReference type="RefSeq" id="WP_123396936.1">
    <property type="nucleotide sequence ID" value="NZ_CANQMU010000040.1"/>
</dbReference>
<reference evidence="2 3" key="1">
    <citation type="submission" date="2019-02" db="EMBL/GenBank/DDBJ databases">
        <title>Isolation and identification of novel species under the genus Muribaculum.</title>
        <authorList>
            <person name="Miyake S."/>
            <person name="Ding Y."/>
            <person name="Low A."/>
            <person name="Soh M."/>
            <person name="Seedorf H."/>
        </authorList>
    </citation>
    <scope>NUCLEOTIDE SEQUENCE [LARGE SCALE GENOMIC DNA]</scope>
    <source>
        <strain evidence="2 3">TLL-A4</strain>
    </source>
</reference>
<gene>
    <name evidence="2" type="ORF">E7746_07250</name>
</gene>
<protein>
    <submittedName>
        <fullName evidence="2">DUF3109 family protein</fullName>
    </submittedName>
</protein>